<dbReference type="Gramene" id="Os09t0325800-01">
    <property type="protein sequence ID" value="Os09t0325800-01"/>
    <property type="gene ID" value="Os09g0325800"/>
</dbReference>
<sequence length="127" mass="14076">MSLSGWSSTATAEETSTRSDAARPRRWLQAKLVAAKNRHATTVAEIPPLKSTVELTNDAIVARMEAGKKRAVVEVLHRRIDRERDDPRRLRSEVALEQMVLVRHQVAHALQLAERAVAAETHGLALA</sequence>
<dbReference type="Proteomes" id="UP000059680">
    <property type="component" value="Chromosome 9"/>
</dbReference>
<dbReference type="PaxDb" id="39947-A0A0N7KQK6"/>
<dbReference type="EMBL" id="AP014965">
    <property type="protein sequence ID" value="BAT07482.1"/>
    <property type="molecule type" value="Genomic_DNA"/>
</dbReference>
<protein>
    <submittedName>
        <fullName evidence="2">Os09g0325800 protein</fullName>
    </submittedName>
</protein>
<evidence type="ECO:0000313" key="2">
    <source>
        <dbReference type="EMBL" id="BAT07482.1"/>
    </source>
</evidence>
<reference evidence="2 3" key="2">
    <citation type="journal article" date="2013" name="Plant Cell Physiol.">
        <title>Rice Annotation Project Database (RAP-DB): an integrative and interactive database for rice genomics.</title>
        <authorList>
            <person name="Sakai H."/>
            <person name="Lee S.S."/>
            <person name="Tanaka T."/>
            <person name="Numa H."/>
            <person name="Kim J."/>
            <person name="Kawahara Y."/>
            <person name="Wakimoto H."/>
            <person name="Yang C.C."/>
            <person name="Iwamoto M."/>
            <person name="Abe T."/>
            <person name="Yamada Y."/>
            <person name="Muto A."/>
            <person name="Inokuchi H."/>
            <person name="Ikemura T."/>
            <person name="Matsumoto T."/>
            <person name="Sasaki T."/>
            <person name="Itoh T."/>
        </authorList>
    </citation>
    <scope>NUCLEOTIDE SEQUENCE [LARGE SCALE GENOMIC DNA]</scope>
    <source>
        <strain evidence="3">cv. Nipponbare</strain>
    </source>
</reference>
<organism evidence="2 3">
    <name type="scientific">Oryza sativa subsp. japonica</name>
    <name type="common">Rice</name>
    <dbReference type="NCBI Taxonomy" id="39947"/>
    <lineage>
        <taxon>Eukaryota</taxon>
        <taxon>Viridiplantae</taxon>
        <taxon>Streptophyta</taxon>
        <taxon>Embryophyta</taxon>
        <taxon>Tracheophyta</taxon>
        <taxon>Spermatophyta</taxon>
        <taxon>Magnoliopsida</taxon>
        <taxon>Liliopsida</taxon>
        <taxon>Poales</taxon>
        <taxon>Poaceae</taxon>
        <taxon>BOP clade</taxon>
        <taxon>Oryzoideae</taxon>
        <taxon>Oryzeae</taxon>
        <taxon>Oryzinae</taxon>
        <taxon>Oryza</taxon>
        <taxon>Oryza sativa</taxon>
    </lineage>
</organism>
<dbReference type="SMR" id="A0A0N7KQK6"/>
<evidence type="ECO:0000313" key="3">
    <source>
        <dbReference type="Proteomes" id="UP000059680"/>
    </source>
</evidence>
<name>A0A0N7KQK6_ORYSJ</name>
<evidence type="ECO:0000256" key="1">
    <source>
        <dbReference type="SAM" id="MobiDB-lite"/>
    </source>
</evidence>
<keyword evidence="3" id="KW-1185">Reference proteome</keyword>
<reference evidence="3" key="1">
    <citation type="journal article" date="2005" name="Nature">
        <title>The map-based sequence of the rice genome.</title>
        <authorList>
            <consortium name="International rice genome sequencing project (IRGSP)"/>
            <person name="Matsumoto T."/>
            <person name="Wu J."/>
            <person name="Kanamori H."/>
            <person name="Katayose Y."/>
            <person name="Fujisawa M."/>
            <person name="Namiki N."/>
            <person name="Mizuno H."/>
            <person name="Yamamoto K."/>
            <person name="Antonio B.A."/>
            <person name="Baba T."/>
            <person name="Sakata K."/>
            <person name="Nagamura Y."/>
            <person name="Aoki H."/>
            <person name="Arikawa K."/>
            <person name="Arita K."/>
            <person name="Bito T."/>
            <person name="Chiden Y."/>
            <person name="Fujitsuka N."/>
            <person name="Fukunaka R."/>
            <person name="Hamada M."/>
            <person name="Harada C."/>
            <person name="Hayashi A."/>
            <person name="Hijishita S."/>
            <person name="Honda M."/>
            <person name="Hosokawa S."/>
            <person name="Ichikawa Y."/>
            <person name="Idonuma A."/>
            <person name="Iijima M."/>
            <person name="Ikeda M."/>
            <person name="Ikeno M."/>
            <person name="Ito K."/>
            <person name="Ito S."/>
            <person name="Ito T."/>
            <person name="Ito Y."/>
            <person name="Ito Y."/>
            <person name="Iwabuchi A."/>
            <person name="Kamiya K."/>
            <person name="Karasawa W."/>
            <person name="Kurita K."/>
            <person name="Katagiri S."/>
            <person name="Kikuta A."/>
            <person name="Kobayashi H."/>
            <person name="Kobayashi N."/>
            <person name="Machita K."/>
            <person name="Maehara T."/>
            <person name="Masukawa M."/>
            <person name="Mizubayashi T."/>
            <person name="Mukai Y."/>
            <person name="Nagasaki H."/>
            <person name="Nagata Y."/>
            <person name="Naito S."/>
            <person name="Nakashima M."/>
            <person name="Nakama Y."/>
            <person name="Nakamichi Y."/>
            <person name="Nakamura M."/>
            <person name="Meguro A."/>
            <person name="Negishi M."/>
            <person name="Ohta I."/>
            <person name="Ohta T."/>
            <person name="Okamoto M."/>
            <person name="Ono N."/>
            <person name="Saji S."/>
            <person name="Sakaguchi M."/>
            <person name="Sakai K."/>
            <person name="Shibata M."/>
            <person name="Shimokawa T."/>
            <person name="Song J."/>
            <person name="Takazaki Y."/>
            <person name="Terasawa K."/>
            <person name="Tsugane M."/>
            <person name="Tsuji K."/>
            <person name="Ueda S."/>
            <person name="Waki K."/>
            <person name="Yamagata H."/>
            <person name="Yamamoto M."/>
            <person name="Yamamoto S."/>
            <person name="Yamane H."/>
            <person name="Yoshiki S."/>
            <person name="Yoshihara R."/>
            <person name="Yukawa K."/>
            <person name="Zhong H."/>
            <person name="Yano M."/>
            <person name="Yuan Q."/>
            <person name="Ouyang S."/>
            <person name="Liu J."/>
            <person name="Jones K.M."/>
            <person name="Gansberger K."/>
            <person name="Moffat K."/>
            <person name="Hill J."/>
            <person name="Bera J."/>
            <person name="Fadrosh D."/>
            <person name="Jin S."/>
            <person name="Johri S."/>
            <person name="Kim M."/>
            <person name="Overton L."/>
            <person name="Reardon M."/>
            <person name="Tsitrin T."/>
            <person name="Vuong H."/>
            <person name="Weaver B."/>
            <person name="Ciecko A."/>
            <person name="Tallon L."/>
            <person name="Jackson J."/>
            <person name="Pai G."/>
            <person name="Aken S.V."/>
            <person name="Utterback T."/>
            <person name="Reidmuller S."/>
            <person name="Feldblyum T."/>
            <person name="Hsiao J."/>
            <person name="Zismann V."/>
            <person name="Iobst S."/>
            <person name="de Vazeille A.R."/>
            <person name="Buell C.R."/>
            <person name="Ying K."/>
            <person name="Li Y."/>
            <person name="Lu T."/>
            <person name="Huang Y."/>
            <person name="Zhao Q."/>
            <person name="Feng Q."/>
            <person name="Zhang L."/>
            <person name="Zhu J."/>
            <person name="Weng Q."/>
            <person name="Mu J."/>
            <person name="Lu Y."/>
            <person name="Fan D."/>
            <person name="Liu Y."/>
            <person name="Guan J."/>
            <person name="Zhang Y."/>
            <person name="Yu S."/>
            <person name="Liu X."/>
            <person name="Zhang Y."/>
            <person name="Hong G."/>
            <person name="Han B."/>
            <person name="Choisne N."/>
            <person name="Demange N."/>
            <person name="Orjeda G."/>
            <person name="Samain S."/>
            <person name="Cattolico L."/>
            <person name="Pelletier E."/>
            <person name="Couloux A."/>
            <person name="Segurens B."/>
            <person name="Wincker P."/>
            <person name="D'Hont A."/>
            <person name="Scarpelli C."/>
            <person name="Weissenbach J."/>
            <person name="Salanoubat M."/>
            <person name="Quetier F."/>
            <person name="Yu Y."/>
            <person name="Kim H.R."/>
            <person name="Rambo T."/>
            <person name="Currie J."/>
            <person name="Collura K."/>
            <person name="Luo M."/>
            <person name="Yang T."/>
            <person name="Ammiraju J.S.S."/>
            <person name="Engler F."/>
            <person name="Soderlund C."/>
            <person name="Wing R.A."/>
            <person name="Palmer L.E."/>
            <person name="de la Bastide M."/>
            <person name="Spiegel L."/>
            <person name="Nascimento L."/>
            <person name="Zutavern T."/>
            <person name="O'Shaughnessy A."/>
            <person name="Dike S."/>
            <person name="Dedhia N."/>
            <person name="Preston R."/>
            <person name="Balija V."/>
            <person name="McCombie W.R."/>
            <person name="Chow T."/>
            <person name="Chen H."/>
            <person name="Chung M."/>
            <person name="Chen C."/>
            <person name="Shaw J."/>
            <person name="Wu H."/>
            <person name="Hsiao K."/>
            <person name="Chao Y."/>
            <person name="Chu M."/>
            <person name="Cheng C."/>
            <person name="Hour A."/>
            <person name="Lee P."/>
            <person name="Lin S."/>
            <person name="Lin Y."/>
            <person name="Liou J."/>
            <person name="Liu S."/>
            <person name="Hsing Y."/>
            <person name="Raghuvanshi S."/>
            <person name="Mohanty A."/>
            <person name="Bharti A.K."/>
            <person name="Gaur A."/>
            <person name="Gupta V."/>
            <person name="Kumar D."/>
            <person name="Ravi V."/>
            <person name="Vij S."/>
            <person name="Kapur A."/>
            <person name="Khurana P."/>
            <person name="Khurana P."/>
            <person name="Khurana J.P."/>
            <person name="Tyagi A.K."/>
            <person name="Gaikwad K."/>
            <person name="Singh A."/>
            <person name="Dalal V."/>
            <person name="Srivastava S."/>
            <person name="Dixit A."/>
            <person name="Pal A.K."/>
            <person name="Ghazi I.A."/>
            <person name="Yadav M."/>
            <person name="Pandit A."/>
            <person name="Bhargava A."/>
            <person name="Sureshbabu K."/>
            <person name="Batra K."/>
            <person name="Sharma T.R."/>
            <person name="Mohapatra T."/>
            <person name="Singh N.K."/>
            <person name="Messing J."/>
            <person name="Nelson A.B."/>
            <person name="Fuks G."/>
            <person name="Kavchok S."/>
            <person name="Keizer G."/>
            <person name="Linton E."/>
            <person name="Llaca V."/>
            <person name="Song R."/>
            <person name="Tanyolac B."/>
            <person name="Young S."/>
            <person name="Ho-Il K."/>
            <person name="Hahn J.H."/>
            <person name="Sangsakoo G."/>
            <person name="Vanavichit A."/>
            <person name="de Mattos Luiz.A.T."/>
            <person name="Zimmer P.D."/>
            <person name="Malone G."/>
            <person name="Dellagostin O."/>
            <person name="de Oliveira A.C."/>
            <person name="Bevan M."/>
            <person name="Bancroft I."/>
            <person name="Minx P."/>
            <person name="Cordum H."/>
            <person name="Wilson R."/>
            <person name="Cheng Z."/>
            <person name="Jin W."/>
            <person name="Jiang J."/>
            <person name="Leong S.A."/>
            <person name="Iwama H."/>
            <person name="Gojobori T."/>
            <person name="Itoh T."/>
            <person name="Niimura Y."/>
            <person name="Fujii Y."/>
            <person name="Habara T."/>
            <person name="Sakai H."/>
            <person name="Sato Y."/>
            <person name="Wilson G."/>
            <person name="Kumar K."/>
            <person name="McCouch S."/>
            <person name="Juretic N."/>
            <person name="Hoen D."/>
            <person name="Wright S."/>
            <person name="Bruskiewich R."/>
            <person name="Bureau T."/>
            <person name="Miyao A."/>
            <person name="Hirochika H."/>
            <person name="Nishikawa T."/>
            <person name="Kadowaki K."/>
            <person name="Sugiura M."/>
            <person name="Burr B."/>
            <person name="Sasaki T."/>
        </authorList>
    </citation>
    <scope>NUCLEOTIDE SEQUENCE [LARGE SCALE GENOMIC DNA]</scope>
    <source>
        <strain evidence="3">cv. Nipponbare</strain>
    </source>
</reference>
<feature type="region of interest" description="Disordered" evidence="1">
    <location>
        <begin position="1"/>
        <end position="23"/>
    </location>
</feature>
<dbReference type="AlphaFoldDB" id="A0A0N7KQK6"/>
<dbReference type="InParanoid" id="A0A0N7KQK6"/>
<proteinExistence type="predicted"/>
<reference evidence="2 3" key="3">
    <citation type="journal article" date="2013" name="Rice">
        <title>Improvement of the Oryza sativa Nipponbare reference genome using next generation sequence and optical map data.</title>
        <authorList>
            <person name="Kawahara Y."/>
            <person name="de la Bastide M."/>
            <person name="Hamilton J.P."/>
            <person name="Kanamori H."/>
            <person name="McCombie W.R."/>
            <person name="Ouyang S."/>
            <person name="Schwartz D.C."/>
            <person name="Tanaka T."/>
            <person name="Wu J."/>
            <person name="Zhou S."/>
            <person name="Childs K.L."/>
            <person name="Davidson R.M."/>
            <person name="Lin H."/>
            <person name="Quesada-Ocampo L."/>
            <person name="Vaillancourt B."/>
            <person name="Sakai H."/>
            <person name="Lee S.S."/>
            <person name="Kim J."/>
            <person name="Numa H."/>
            <person name="Itoh T."/>
            <person name="Buell C.R."/>
            <person name="Matsumoto T."/>
        </authorList>
    </citation>
    <scope>NUCLEOTIDE SEQUENCE [LARGE SCALE GENOMIC DNA]</scope>
    <source>
        <strain evidence="3">cv. Nipponbare</strain>
    </source>
</reference>
<gene>
    <name evidence="2" type="ordered locus">Os09g0325800</name>
    <name evidence="2" type="ORF">OSNPB_090325800</name>
</gene>
<accession>A0A0N7KQK6</accession>